<dbReference type="Pfam" id="PF12697">
    <property type="entry name" value="Abhydrolase_6"/>
    <property type="match status" value="1"/>
</dbReference>
<sequence>MTIVFVHGVPETPSVWNGLRARIERPSVALRLPGFGSPHPAHLRDKEDYAAWLADRLRAIGGPIDLVGHDWGAHLAMRVVSAYDVPVRSWVSDVAHGWHPDYRWHDAATLWQKTPDGELSLASLRDAEPGSGATFGDILQPRGMSMDLAKEVDEVHDEDMSTAILALYRSAWPNLDADWGQDFTGPAKAPGLILAPSGDPMAHPSQDRDIAERLGARFTELEGLTHYWMLQSPDRGVQALHAFWDSLSERRPAPGR</sequence>
<dbReference type="InterPro" id="IPR000073">
    <property type="entry name" value="AB_hydrolase_1"/>
</dbReference>
<proteinExistence type="predicted"/>
<dbReference type="EMBL" id="BAAAQX010000029">
    <property type="protein sequence ID" value="GAA2212909.1"/>
    <property type="molecule type" value="Genomic_DNA"/>
</dbReference>
<dbReference type="RefSeq" id="WP_344487847.1">
    <property type="nucleotide sequence ID" value="NZ_BAAAQX010000029.1"/>
</dbReference>
<dbReference type="SUPFAM" id="SSF53474">
    <property type="entry name" value="alpha/beta-Hydrolases"/>
    <property type="match status" value="1"/>
</dbReference>
<dbReference type="InterPro" id="IPR029058">
    <property type="entry name" value="AB_hydrolase_fold"/>
</dbReference>
<reference evidence="3" key="1">
    <citation type="journal article" date="2019" name="Int. J. Syst. Evol. Microbiol.">
        <title>The Global Catalogue of Microorganisms (GCM) 10K type strain sequencing project: providing services to taxonomists for standard genome sequencing and annotation.</title>
        <authorList>
            <consortium name="The Broad Institute Genomics Platform"/>
            <consortium name="The Broad Institute Genome Sequencing Center for Infectious Disease"/>
            <person name="Wu L."/>
            <person name="Ma J."/>
        </authorList>
    </citation>
    <scope>NUCLEOTIDE SEQUENCE [LARGE SCALE GENOMIC DNA]</scope>
    <source>
        <strain evidence="3">JCM 16114</strain>
    </source>
</reference>
<keyword evidence="2" id="KW-0378">Hydrolase</keyword>
<evidence type="ECO:0000313" key="3">
    <source>
        <dbReference type="Proteomes" id="UP001499843"/>
    </source>
</evidence>
<accession>A0ABP5PMR8</accession>
<dbReference type="Proteomes" id="UP001499843">
    <property type="component" value="Unassembled WGS sequence"/>
</dbReference>
<gene>
    <name evidence="2" type="ORF">GCM10009850_083710</name>
</gene>
<comment type="caution">
    <text evidence="2">The sequence shown here is derived from an EMBL/GenBank/DDBJ whole genome shotgun (WGS) entry which is preliminary data.</text>
</comment>
<evidence type="ECO:0000259" key="1">
    <source>
        <dbReference type="Pfam" id="PF12697"/>
    </source>
</evidence>
<organism evidence="2 3">
    <name type="scientific">Nonomuraea monospora</name>
    <dbReference type="NCBI Taxonomy" id="568818"/>
    <lineage>
        <taxon>Bacteria</taxon>
        <taxon>Bacillati</taxon>
        <taxon>Actinomycetota</taxon>
        <taxon>Actinomycetes</taxon>
        <taxon>Streptosporangiales</taxon>
        <taxon>Streptosporangiaceae</taxon>
        <taxon>Nonomuraea</taxon>
    </lineage>
</organism>
<name>A0ABP5PMR8_9ACTN</name>
<dbReference type="GO" id="GO:0016787">
    <property type="term" value="F:hydrolase activity"/>
    <property type="evidence" value="ECO:0007669"/>
    <property type="project" value="UniProtKB-KW"/>
</dbReference>
<evidence type="ECO:0000313" key="2">
    <source>
        <dbReference type="EMBL" id="GAA2212909.1"/>
    </source>
</evidence>
<keyword evidence="3" id="KW-1185">Reference proteome</keyword>
<dbReference type="Gene3D" id="3.40.50.1820">
    <property type="entry name" value="alpha/beta hydrolase"/>
    <property type="match status" value="1"/>
</dbReference>
<protein>
    <submittedName>
        <fullName evidence="2">Alpha/beta fold hydrolase</fullName>
    </submittedName>
</protein>
<feature type="domain" description="AB hydrolase-1" evidence="1">
    <location>
        <begin position="3"/>
        <end position="235"/>
    </location>
</feature>